<dbReference type="EMBL" id="JACHXI010000001">
    <property type="protein sequence ID" value="MBB3101757.1"/>
    <property type="molecule type" value="Genomic_DNA"/>
</dbReference>
<sequence>MKNPLSNNATEHNVHGWERTASLAGGLLFIGKGLRRGGLGGLLELALGGAALTRGLTGHCRAKQALNELRGRRNQTLEPEYLGVGSMDAEHGLGLQQNPARSSIDTGIGANTKGRIRNPETHAESGIITDPLSALETLPGTTPVTNPVRQDVNPGRNSGNGRTNS</sequence>
<organism evidence="2 3">
    <name type="scientific">Azomonas macrocytogenes</name>
    <name type="common">Azotobacter macrocytogenes</name>
    <dbReference type="NCBI Taxonomy" id="69962"/>
    <lineage>
        <taxon>Bacteria</taxon>
        <taxon>Pseudomonadati</taxon>
        <taxon>Pseudomonadota</taxon>
        <taxon>Gammaproteobacteria</taxon>
        <taxon>Pseudomonadales</taxon>
        <taxon>Pseudomonadaceae</taxon>
        <taxon>Azomonas</taxon>
    </lineage>
</organism>
<reference evidence="2 3" key="1">
    <citation type="submission" date="2020-08" db="EMBL/GenBank/DDBJ databases">
        <title>Genomic Encyclopedia of Type Strains, Phase III (KMG-III): the genomes of soil and plant-associated and newly described type strains.</title>
        <authorList>
            <person name="Whitman W."/>
        </authorList>
    </citation>
    <scope>NUCLEOTIDE SEQUENCE [LARGE SCALE GENOMIC DNA]</scope>
    <source>
        <strain evidence="2 3">CECT 4462</strain>
    </source>
</reference>
<accession>A0A839SWI6</accession>
<evidence type="ECO:0000256" key="1">
    <source>
        <dbReference type="SAM" id="MobiDB-lite"/>
    </source>
</evidence>
<comment type="caution">
    <text evidence="2">The sequence shown here is derived from an EMBL/GenBank/DDBJ whole genome shotgun (WGS) entry which is preliminary data.</text>
</comment>
<evidence type="ECO:0000313" key="3">
    <source>
        <dbReference type="Proteomes" id="UP000549250"/>
    </source>
</evidence>
<keyword evidence="3" id="KW-1185">Reference proteome</keyword>
<gene>
    <name evidence="2" type="ORF">FHR87_000117</name>
</gene>
<feature type="compositionally biased region" description="Polar residues" evidence="1">
    <location>
        <begin position="155"/>
        <end position="165"/>
    </location>
</feature>
<name>A0A839SWI6_AZOMA</name>
<dbReference type="AlphaFoldDB" id="A0A839SWI6"/>
<dbReference type="Proteomes" id="UP000549250">
    <property type="component" value="Unassembled WGS sequence"/>
</dbReference>
<feature type="compositionally biased region" description="Polar residues" evidence="1">
    <location>
        <begin position="139"/>
        <end position="148"/>
    </location>
</feature>
<evidence type="ECO:0000313" key="2">
    <source>
        <dbReference type="EMBL" id="MBB3101757.1"/>
    </source>
</evidence>
<protein>
    <recommendedName>
        <fullName evidence="4">DUF2892 domain-containing protein</fullName>
    </recommendedName>
</protein>
<evidence type="ECO:0008006" key="4">
    <source>
        <dbReference type="Google" id="ProtNLM"/>
    </source>
</evidence>
<feature type="region of interest" description="Disordered" evidence="1">
    <location>
        <begin position="97"/>
        <end position="165"/>
    </location>
</feature>
<proteinExistence type="predicted"/>